<reference evidence="2" key="1">
    <citation type="submission" date="2020-03" db="EMBL/GenBank/DDBJ databases">
        <title>Ferranicluibacter endophyticum gen. nov., sp. nov., a new genus isolated from Rubus ulmifolius Schott. stem.</title>
        <authorList>
            <person name="Roca-Couso R."/>
            <person name="Flores-Felix J.D."/>
            <person name="Igual J.M."/>
            <person name="Rivas R."/>
        </authorList>
    </citation>
    <scope>NUCLEOTIDE SEQUENCE</scope>
    <source>
        <strain evidence="2">CRRU44</strain>
    </source>
</reference>
<evidence type="ECO:0000313" key="3">
    <source>
        <dbReference type="Proteomes" id="UP001155840"/>
    </source>
</evidence>
<dbReference type="EMBL" id="JAANCM010000021">
    <property type="protein sequence ID" value="NHT78846.1"/>
    <property type="molecule type" value="Genomic_DNA"/>
</dbReference>
<sequence>MTADKTTDDAASTTPKTEAERERLLKDADQNKVDSDDGEDEVVPDPANDWPAA</sequence>
<feature type="compositionally biased region" description="Basic and acidic residues" evidence="1">
    <location>
        <begin position="17"/>
        <end position="35"/>
    </location>
</feature>
<name>A0AA44CEP3_9HYPH</name>
<feature type="region of interest" description="Disordered" evidence="1">
    <location>
        <begin position="1"/>
        <end position="53"/>
    </location>
</feature>
<protein>
    <submittedName>
        <fullName evidence="2">Uncharacterized protein</fullName>
    </submittedName>
</protein>
<accession>A0AA44CEP3</accession>
<dbReference type="Proteomes" id="UP001155840">
    <property type="component" value="Unassembled WGS sequence"/>
</dbReference>
<dbReference type="AlphaFoldDB" id="A0AA44CEP3"/>
<comment type="caution">
    <text evidence="2">The sequence shown here is derived from an EMBL/GenBank/DDBJ whole genome shotgun (WGS) entry which is preliminary data.</text>
</comment>
<dbReference type="RefSeq" id="WP_165916875.1">
    <property type="nucleotide sequence ID" value="NZ_JAANCM010000021.1"/>
</dbReference>
<keyword evidence="3" id="KW-1185">Reference proteome</keyword>
<proteinExistence type="predicted"/>
<organism evidence="2 3">
    <name type="scientific">Ferranicluibacter rubi</name>
    <dbReference type="NCBI Taxonomy" id="2715133"/>
    <lineage>
        <taxon>Bacteria</taxon>
        <taxon>Pseudomonadati</taxon>
        <taxon>Pseudomonadota</taxon>
        <taxon>Alphaproteobacteria</taxon>
        <taxon>Hyphomicrobiales</taxon>
        <taxon>Rhizobiaceae</taxon>
        <taxon>Ferranicluibacter</taxon>
    </lineage>
</organism>
<evidence type="ECO:0000313" key="2">
    <source>
        <dbReference type="EMBL" id="NHT78846.1"/>
    </source>
</evidence>
<gene>
    <name evidence="2" type="ORF">G8E10_24420</name>
</gene>
<evidence type="ECO:0000256" key="1">
    <source>
        <dbReference type="SAM" id="MobiDB-lite"/>
    </source>
</evidence>